<dbReference type="SUPFAM" id="SSF53850">
    <property type="entry name" value="Periplasmic binding protein-like II"/>
    <property type="match status" value="1"/>
</dbReference>
<dbReference type="Gene3D" id="3.40.50.410">
    <property type="entry name" value="von Willebrand factor, type A domain"/>
    <property type="match status" value="1"/>
</dbReference>
<evidence type="ECO:0000259" key="1">
    <source>
        <dbReference type="PROSITE" id="PS50234"/>
    </source>
</evidence>
<dbReference type="OrthoDB" id="5621159at2"/>
<dbReference type="Pfam" id="PF13531">
    <property type="entry name" value="SBP_bac_11"/>
    <property type="match status" value="1"/>
</dbReference>
<feature type="domain" description="VWFA" evidence="1">
    <location>
        <begin position="420"/>
        <end position="613"/>
    </location>
</feature>
<dbReference type="RefSeq" id="WP_093849620.1">
    <property type="nucleotide sequence ID" value="NZ_FOSG01000007.1"/>
</dbReference>
<gene>
    <name evidence="2" type="ORF">SAMN05192584_107137</name>
</gene>
<reference evidence="3" key="1">
    <citation type="submission" date="2016-10" db="EMBL/GenBank/DDBJ databases">
        <authorList>
            <person name="Varghese N."/>
            <person name="Submissions S."/>
        </authorList>
    </citation>
    <scope>NUCLEOTIDE SEQUENCE [LARGE SCALE GENOMIC DNA]</scope>
    <source>
        <strain evidence="3">PL19</strain>
    </source>
</reference>
<organism evidence="2 3">
    <name type="scientific">Streptomyces pini</name>
    <dbReference type="NCBI Taxonomy" id="1520580"/>
    <lineage>
        <taxon>Bacteria</taxon>
        <taxon>Bacillati</taxon>
        <taxon>Actinomycetota</taxon>
        <taxon>Actinomycetes</taxon>
        <taxon>Kitasatosporales</taxon>
        <taxon>Streptomycetaceae</taxon>
        <taxon>Streptomyces</taxon>
    </lineage>
</organism>
<dbReference type="AlphaFoldDB" id="A0A1I4AWT7"/>
<keyword evidence="3" id="KW-1185">Reference proteome</keyword>
<evidence type="ECO:0000313" key="2">
    <source>
        <dbReference type="EMBL" id="SFK60129.1"/>
    </source>
</evidence>
<dbReference type="Proteomes" id="UP000198928">
    <property type="component" value="Unassembled WGS sequence"/>
</dbReference>
<dbReference type="EMBL" id="FOSG01000007">
    <property type="protein sequence ID" value="SFK60129.1"/>
    <property type="molecule type" value="Genomic_DNA"/>
</dbReference>
<dbReference type="SMART" id="SM00327">
    <property type="entry name" value="VWA"/>
    <property type="match status" value="1"/>
</dbReference>
<dbReference type="PROSITE" id="PS50234">
    <property type="entry name" value="VWFA"/>
    <property type="match status" value="1"/>
</dbReference>
<dbReference type="InterPro" id="IPR002035">
    <property type="entry name" value="VWF_A"/>
</dbReference>
<accession>A0A1I4AWT7</accession>
<dbReference type="InterPro" id="IPR036465">
    <property type="entry name" value="vWFA_dom_sf"/>
</dbReference>
<proteinExistence type="predicted"/>
<dbReference type="SUPFAM" id="SSF53300">
    <property type="entry name" value="vWA-like"/>
    <property type="match status" value="1"/>
</dbReference>
<evidence type="ECO:0000313" key="3">
    <source>
        <dbReference type="Proteomes" id="UP000198928"/>
    </source>
</evidence>
<sequence>MKGILFVSLSRGKSSIVGVVAGLVVLTSFHLLTREEGQRNAAPPECRKTVTLASSPEKSALLEDLAGRYNRDRECGDKGIKVLRSASGTVYEGLAYGWEAEEQDLDEVPQVWSPASTSWITMLLEESEGKSTRDGVRIVNGDEGRVPSVAETPVVLAMPKTIAEDLERSEREIGWSTLQEMADDPEAWLKATGGKAGGFKLGRTDPNYSTTGLAALLHAYAAAGETSTADLGVGKIEEKAVRERVRRVEAASIHYGETTLVYLCNLLRADFRGKALDYVSAVPLEEKTVYDYNRGDITGCPVSEKEEKAGLKDHVPEERLVPVHPREGTLLSDAPYAILSSADEQQKRIAEDFLGFLLEGGQQDALREAGFRGTDGRLAPEVAEQLRISSDAVRKESVLPSAEVIEAVRESWDDVRKPTRILLAVDVSGSMEWYPHSKEKADDVRRSRLGRVREALKGALEDFGARDEVGLWEFSGDRYSDDLPYRELVEPKPMRENKKRLEKKLSELRAGGDTALYVTIRDAYRELAEAPDHKSTAIVVLSDGHDFYKGEYDLNDLKADISAEGKDRPVRVFTIAYSNDAPLETLMEMAGESGGYSYNSSNPKNIDKVLREVAGNF</sequence>
<protein>
    <submittedName>
        <fullName evidence="2">Ca-activated chloride channel family protein</fullName>
    </submittedName>
</protein>
<dbReference type="Pfam" id="PF00092">
    <property type="entry name" value="VWA"/>
    <property type="match status" value="1"/>
</dbReference>
<name>A0A1I4AWT7_9ACTN</name>